<keyword evidence="7" id="KW-1185">Reference proteome</keyword>
<evidence type="ECO:0000256" key="4">
    <source>
        <dbReference type="PROSITE-ProRule" id="PRU00335"/>
    </source>
</evidence>
<name>A0A853C9J6_9ACTN</name>
<feature type="domain" description="HTH tetR-type" evidence="5">
    <location>
        <begin position="16"/>
        <end position="75"/>
    </location>
</feature>
<dbReference type="PANTHER" id="PTHR30055:SF234">
    <property type="entry name" value="HTH-TYPE TRANSCRIPTIONAL REGULATOR BETI"/>
    <property type="match status" value="1"/>
</dbReference>
<evidence type="ECO:0000313" key="7">
    <source>
        <dbReference type="Proteomes" id="UP000541969"/>
    </source>
</evidence>
<comment type="caution">
    <text evidence="6">The sequence shown here is derived from an EMBL/GenBank/DDBJ whole genome shotgun (WGS) entry which is preliminary data.</text>
</comment>
<dbReference type="Gene3D" id="1.10.357.10">
    <property type="entry name" value="Tetracycline Repressor, domain 2"/>
    <property type="match status" value="1"/>
</dbReference>
<dbReference type="GO" id="GO:0000976">
    <property type="term" value="F:transcription cis-regulatory region binding"/>
    <property type="evidence" value="ECO:0007669"/>
    <property type="project" value="TreeGrafter"/>
</dbReference>
<evidence type="ECO:0000313" key="6">
    <source>
        <dbReference type="EMBL" id="NYJ03987.1"/>
    </source>
</evidence>
<dbReference type="SUPFAM" id="SSF48498">
    <property type="entry name" value="Tetracyclin repressor-like, C-terminal domain"/>
    <property type="match status" value="1"/>
</dbReference>
<dbReference type="PRINTS" id="PR00455">
    <property type="entry name" value="HTHTETR"/>
</dbReference>
<dbReference type="InterPro" id="IPR001647">
    <property type="entry name" value="HTH_TetR"/>
</dbReference>
<dbReference type="InterPro" id="IPR009057">
    <property type="entry name" value="Homeodomain-like_sf"/>
</dbReference>
<sequence length="185" mass="20315">MAEPVTVRRPTRADARRNFDALLTAARDAFGEEGAAASLEDVARRAGVGIGTLYRHFPTRQALFEAVYVGEIEELVRVADDVADRPAWEALLAWLRQFADYLVTKRAIAVELDRQSEVMRACREAMFAAGVPLLERAQAAGEVRTDLTFDDLIKLIAGVTSSGSTDDAQRERLLTVALDGIRPRG</sequence>
<keyword evidence="2 4" id="KW-0238">DNA-binding</keyword>
<dbReference type="InterPro" id="IPR050109">
    <property type="entry name" value="HTH-type_TetR-like_transc_reg"/>
</dbReference>
<protein>
    <submittedName>
        <fullName evidence="6">AcrR family transcriptional regulator</fullName>
    </submittedName>
</protein>
<evidence type="ECO:0000256" key="1">
    <source>
        <dbReference type="ARBA" id="ARBA00023015"/>
    </source>
</evidence>
<keyword evidence="3" id="KW-0804">Transcription</keyword>
<evidence type="ECO:0000256" key="3">
    <source>
        <dbReference type="ARBA" id="ARBA00023163"/>
    </source>
</evidence>
<proteinExistence type="predicted"/>
<dbReference type="AlphaFoldDB" id="A0A853C9J6"/>
<reference evidence="6 7" key="1">
    <citation type="submission" date="2020-07" db="EMBL/GenBank/DDBJ databases">
        <title>Sequencing the genomes of 1000 actinobacteria strains.</title>
        <authorList>
            <person name="Klenk H.-P."/>
        </authorList>
    </citation>
    <scope>NUCLEOTIDE SEQUENCE [LARGE SCALE GENOMIC DNA]</scope>
    <source>
        <strain evidence="6 7">DSM 104001</strain>
    </source>
</reference>
<dbReference type="Pfam" id="PF21597">
    <property type="entry name" value="TetR_C_43"/>
    <property type="match status" value="1"/>
</dbReference>
<organism evidence="6 7">
    <name type="scientific">Petropleomorpha daqingensis</name>
    <dbReference type="NCBI Taxonomy" id="2026353"/>
    <lineage>
        <taxon>Bacteria</taxon>
        <taxon>Bacillati</taxon>
        <taxon>Actinomycetota</taxon>
        <taxon>Actinomycetes</taxon>
        <taxon>Geodermatophilales</taxon>
        <taxon>Geodermatophilaceae</taxon>
        <taxon>Petropleomorpha</taxon>
    </lineage>
</organism>
<dbReference type="Proteomes" id="UP000541969">
    <property type="component" value="Unassembled WGS sequence"/>
</dbReference>
<dbReference type="InterPro" id="IPR036271">
    <property type="entry name" value="Tet_transcr_reg_TetR-rel_C_sf"/>
</dbReference>
<dbReference type="InterPro" id="IPR049445">
    <property type="entry name" value="TetR_SbtR-like_C"/>
</dbReference>
<dbReference type="SUPFAM" id="SSF46689">
    <property type="entry name" value="Homeodomain-like"/>
    <property type="match status" value="1"/>
</dbReference>
<feature type="DNA-binding region" description="H-T-H motif" evidence="4">
    <location>
        <begin position="38"/>
        <end position="57"/>
    </location>
</feature>
<dbReference type="Pfam" id="PF00440">
    <property type="entry name" value="TetR_N"/>
    <property type="match status" value="1"/>
</dbReference>
<gene>
    <name evidence="6" type="ORF">GGQ55_000265</name>
</gene>
<dbReference type="EMBL" id="JACBZT010000001">
    <property type="protein sequence ID" value="NYJ03987.1"/>
    <property type="molecule type" value="Genomic_DNA"/>
</dbReference>
<evidence type="ECO:0000256" key="2">
    <source>
        <dbReference type="ARBA" id="ARBA00023125"/>
    </source>
</evidence>
<dbReference type="GO" id="GO:0003700">
    <property type="term" value="F:DNA-binding transcription factor activity"/>
    <property type="evidence" value="ECO:0007669"/>
    <property type="project" value="TreeGrafter"/>
</dbReference>
<keyword evidence="1" id="KW-0805">Transcription regulation</keyword>
<dbReference type="PROSITE" id="PS50977">
    <property type="entry name" value="HTH_TETR_2"/>
    <property type="match status" value="1"/>
</dbReference>
<dbReference type="RefSeq" id="WP_179714764.1">
    <property type="nucleotide sequence ID" value="NZ_JACBZT010000001.1"/>
</dbReference>
<dbReference type="PANTHER" id="PTHR30055">
    <property type="entry name" value="HTH-TYPE TRANSCRIPTIONAL REGULATOR RUTR"/>
    <property type="match status" value="1"/>
</dbReference>
<accession>A0A853C9J6</accession>
<evidence type="ECO:0000259" key="5">
    <source>
        <dbReference type="PROSITE" id="PS50977"/>
    </source>
</evidence>